<sequence length="632" mass="71103">MMINKRLINICNESKKYIALTVLTNWIATLCNIITVIFIGQFINKLFLYKNLNLKNENFMDFLSNFEVFKNISLTTSIIIVAGLLVLRYISNILYTKFSCMASSKARVTLRELIYKKLLELGTSYTSVESTSSVVQVSVEGVEQLEIYFGRYLPQFFYALLVPVTLFFFMSFISIKASVVFILSVPLIPISIIAIMKIAKRILKDYWKSYSDLGGTFLENLQGLTTLKVFNIDEERHEKMNNEAENFRKITMKVLSMQLNSITIMDLVAFCGAALGIIVALFQFRNGEIQIGSLIIIAILSSEFFIPLRLLGSYFHIAMNGMAASDRMFKILDAKVDDITESEENEVVSKANGHDITFKEKSDDVISEMKLNKNIIKENKVFKDINIKLRDVSFSYDGKRNVLNNINMDISKGGVVAIVGESGSGKSTIASLILNEHKVSSGEILINDTNIETVNRDSIYKNLALVSTNSHIFNGTILDNLLIGKKDATDKEIENALKLGRLYDFVSGLKDGLLTDVGQAGSSLSGGQKQRLALARAILADRQMIIFDEATSNIDVESEESIWEAIYELSKSKTILVISHRLLNVKDAEKIYVLNKGKLEESGRHKDLLNKKGIYYNMVNSQNELEKIREVC</sequence>
<feature type="domain" description="ABC transporter" evidence="10">
    <location>
        <begin position="387"/>
        <end position="621"/>
    </location>
</feature>
<keyword evidence="13" id="KW-1185">Reference proteome</keyword>
<proteinExistence type="predicted"/>
<organism evidence="12 13">
    <name type="scientific">Clostridium thermobutyricum</name>
    <dbReference type="NCBI Taxonomy" id="29372"/>
    <lineage>
        <taxon>Bacteria</taxon>
        <taxon>Bacillati</taxon>
        <taxon>Bacillota</taxon>
        <taxon>Clostridia</taxon>
        <taxon>Eubacteriales</taxon>
        <taxon>Clostridiaceae</taxon>
        <taxon>Clostridium</taxon>
    </lineage>
</organism>
<feature type="transmembrane region" description="Helical" evidence="9">
    <location>
        <begin position="179"/>
        <end position="199"/>
    </location>
</feature>
<dbReference type="HOGENOM" id="CLU_000604_84_9_9"/>
<evidence type="ECO:0000259" key="11">
    <source>
        <dbReference type="PROSITE" id="PS50929"/>
    </source>
</evidence>
<evidence type="ECO:0000256" key="3">
    <source>
        <dbReference type="ARBA" id="ARBA00022475"/>
    </source>
</evidence>
<dbReference type="InterPro" id="IPR036640">
    <property type="entry name" value="ABC1_TM_sf"/>
</dbReference>
<dbReference type="InterPro" id="IPR003593">
    <property type="entry name" value="AAA+_ATPase"/>
</dbReference>
<dbReference type="Gene3D" id="1.20.1560.10">
    <property type="entry name" value="ABC transporter type 1, transmembrane domain"/>
    <property type="match status" value="1"/>
</dbReference>
<evidence type="ECO:0000256" key="4">
    <source>
        <dbReference type="ARBA" id="ARBA00022692"/>
    </source>
</evidence>
<dbReference type="Proteomes" id="UP000013097">
    <property type="component" value="Unassembled WGS sequence"/>
</dbReference>
<evidence type="ECO:0000256" key="7">
    <source>
        <dbReference type="ARBA" id="ARBA00022989"/>
    </source>
</evidence>
<comment type="caution">
    <text evidence="12">The sequence shown here is derived from an EMBL/GenBank/DDBJ whole genome shotgun (WGS) entry which is preliminary data.</text>
</comment>
<dbReference type="SUPFAM" id="SSF52540">
    <property type="entry name" value="P-loop containing nucleoside triphosphate hydrolases"/>
    <property type="match status" value="1"/>
</dbReference>
<dbReference type="PANTHER" id="PTHR43394">
    <property type="entry name" value="ATP-DEPENDENT PERMEASE MDL1, MITOCHONDRIAL"/>
    <property type="match status" value="1"/>
</dbReference>
<name>N9WHZ8_9CLOT</name>
<dbReference type="InterPro" id="IPR011527">
    <property type="entry name" value="ABC1_TM_dom"/>
</dbReference>
<evidence type="ECO:0000256" key="6">
    <source>
        <dbReference type="ARBA" id="ARBA00022840"/>
    </source>
</evidence>
<evidence type="ECO:0000256" key="8">
    <source>
        <dbReference type="ARBA" id="ARBA00023136"/>
    </source>
</evidence>
<feature type="transmembrane region" description="Helical" evidence="9">
    <location>
        <begin position="20"/>
        <end position="43"/>
    </location>
</feature>
<comment type="subcellular location">
    <subcellularLocation>
        <location evidence="1">Cell membrane</location>
        <topology evidence="1">Multi-pass membrane protein</topology>
    </subcellularLocation>
</comment>
<dbReference type="InterPro" id="IPR003439">
    <property type="entry name" value="ABC_transporter-like_ATP-bd"/>
</dbReference>
<dbReference type="GO" id="GO:0015421">
    <property type="term" value="F:ABC-type oligopeptide transporter activity"/>
    <property type="evidence" value="ECO:0007669"/>
    <property type="project" value="TreeGrafter"/>
</dbReference>
<feature type="transmembrane region" description="Helical" evidence="9">
    <location>
        <begin position="156"/>
        <end position="173"/>
    </location>
</feature>
<keyword evidence="6 12" id="KW-0067">ATP-binding</keyword>
<dbReference type="Pfam" id="PF00664">
    <property type="entry name" value="ABC_membrane"/>
    <property type="match status" value="1"/>
</dbReference>
<keyword evidence="3" id="KW-1003">Cell membrane</keyword>
<keyword evidence="7 9" id="KW-1133">Transmembrane helix</keyword>
<dbReference type="GO" id="GO:0016887">
    <property type="term" value="F:ATP hydrolysis activity"/>
    <property type="evidence" value="ECO:0007669"/>
    <property type="project" value="InterPro"/>
</dbReference>
<evidence type="ECO:0000313" key="12">
    <source>
        <dbReference type="EMBL" id="ENZ02535.1"/>
    </source>
</evidence>
<keyword evidence="2" id="KW-0813">Transport</keyword>
<dbReference type="PROSITE" id="PS50929">
    <property type="entry name" value="ABC_TM1F"/>
    <property type="match status" value="1"/>
</dbReference>
<feature type="domain" description="ABC transmembrane type-1" evidence="11">
    <location>
        <begin position="19"/>
        <end position="320"/>
    </location>
</feature>
<keyword evidence="8 9" id="KW-0472">Membrane</keyword>
<dbReference type="PROSITE" id="PS00211">
    <property type="entry name" value="ABC_TRANSPORTER_1"/>
    <property type="match status" value="1"/>
</dbReference>
<dbReference type="CDD" id="cd18781">
    <property type="entry name" value="ABC_6TM_AarD_CydDC_like"/>
    <property type="match status" value="1"/>
</dbReference>
<evidence type="ECO:0000256" key="9">
    <source>
        <dbReference type="SAM" id="Phobius"/>
    </source>
</evidence>
<dbReference type="Gene3D" id="3.40.50.300">
    <property type="entry name" value="P-loop containing nucleotide triphosphate hydrolases"/>
    <property type="match status" value="1"/>
</dbReference>
<dbReference type="AlphaFoldDB" id="N9WHZ8"/>
<dbReference type="InterPro" id="IPR027417">
    <property type="entry name" value="P-loop_NTPase"/>
</dbReference>
<feature type="transmembrane region" description="Helical" evidence="9">
    <location>
        <begin position="68"/>
        <end position="87"/>
    </location>
</feature>
<dbReference type="GO" id="GO:0005886">
    <property type="term" value="C:plasma membrane"/>
    <property type="evidence" value="ECO:0007669"/>
    <property type="project" value="UniProtKB-SubCell"/>
</dbReference>
<dbReference type="InterPro" id="IPR039421">
    <property type="entry name" value="Type_1_exporter"/>
</dbReference>
<gene>
    <name evidence="12" type="ORF">HMPREF1092_01770</name>
</gene>
<feature type="transmembrane region" description="Helical" evidence="9">
    <location>
        <begin position="262"/>
        <end position="284"/>
    </location>
</feature>
<dbReference type="PROSITE" id="PS50893">
    <property type="entry name" value="ABC_TRANSPORTER_2"/>
    <property type="match status" value="1"/>
</dbReference>
<evidence type="ECO:0000313" key="13">
    <source>
        <dbReference type="Proteomes" id="UP000013097"/>
    </source>
</evidence>
<reference evidence="12 13" key="1">
    <citation type="submission" date="2013-01" db="EMBL/GenBank/DDBJ databases">
        <title>The Genome Sequence of Clostridium colicanis 209318.</title>
        <authorList>
            <consortium name="The Broad Institute Genome Sequencing Platform"/>
            <person name="Earl A."/>
            <person name="Ward D."/>
            <person name="Feldgarden M."/>
            <person name="Gevers D."/>
            <person name="Courvalin P."/>
            <person name="Lambert T."/>
            <person name="Walker B."/>
            <person name="Young S.K."/>
            <person name="Zeng Q."/>
            <person name="Gargeya S."/>
            <person name="Fitzgerald M."/>
            <person name="Haas B."/>
            <person name="Abouelleil A."/>
            <person name="Alvarado L."/>
            <person name="Arachchi H.M."/>
            <person name="Berlin A.M."/>
            <person name="Chapman S.B."/>
            <person name="Dewar J."/>
            <person name="Goldberg J."/>
            <person name="Griggs A."/>
            <person name="Gujja S."/>
            <person name="Hansen M."/>
            <person name="Howarth C."/>
            <person name="Imamovic A."/>
            <person name="Larimer J."/>
            <person name="McCowan C."/>
            <person name="Murphy C."/>
            <person name="Neiman D."/>
            <person name="Pearson M."/>
            <person name="Priest M."/>
            <person name="Roberts A."/>
            <person name="Saif S."/>
            <person name="Shea T."/>
            <person name="Sisk P."/>
            <person name="Sykes S."/>
            <person name="Wortman J."/>
            <person name="Nusbaum C."/>
            <person name="Birren B."/>
        </authorList>
    </citation>
    <scope>NUCLEOTIDE SEQUENCE [LARGE SCALE GENOMIC DNA]</scope>
    <source>
        <strain evidence="12 13">209318</strain>
    </source>
</reference>
<evidence type="ECO:0000259" key="10">
    <source>
        <dbReference type="PROSITE" id="PS50893"/>
    </source>
</evidence>
<protein>
    <submittedName>
        <fullName evidence="12">Multidrug ABC transporter permease/ATP-binding protein</fullName>
    </submittedName>
</protein>
<dbReference type="RefSeq" id="WP_002598271.1">
    <property type="nucleotide sequence ID" value="NZ_KB850956.1"/>
</dbReference>
<evidence type="ECO:0000256" key="1">
    <source>
        <dbReference type="ARBA" id="ARBA00004651"/>
    </source>
</evidence>
<evidence type="ECO:0000256" key="5">
    <source>
        <dbReference type="ARBA" id="ARBA00022741"/>
    </source>
</evidence>
<dbReference type="SUPFAM" id="SSF90123">
    <property type="entry name" value="ABC transporter transmembrane region"/>
    <property type="match status" value="1"/>
</dbReference>
<dbReference type="PATRIC" id="fig|999411.4.peg.1744"/>
<accession>N9WHZ8</accession>
<dbReference type="eggNOG" id="COG4988">
    <property type="taxonomic scope" value="Bacteria"/>
</dbReference>
<evidence type="ECO:0000256" key="2">
    <source>
        <dbReference type="ARBA" id="ARBA00022448"/>
    </source>
</evidence>
<dbReference type="FunFam" id="3.40.50.300:FF:000854">
    <property type="entry name" value="Multidrug ABC transporter ATP-binding protein"/>
    <property type="match status" value="1"/>
</dbReference>
<keyword evidence="5" id="KW-0547">Nucleotide-binding</keyword>
<dbReference type="PANTHER" id="PTHR43394:SF1">
    <property type="entry name" value="ATP-BINDING CASSETTE SUB-FAMILY B MEMBER 10, MITOCHONDRIAL"/>
    <property type="match status" value="1"/>
</dbReference>
<feature type="transmembrane region" description="Helical" evidence="9">
    <location>
        <begin position="290"/>
        <end position="312"/>
    </location>
</feature>
<dbReference type="GO" id="GO:0005524">
    <property type="term" value="F:ATP binding"/>
    <property type="evidence" value="ECO:0007669"/>
    <property type="project" value="UniProtKB-KW"/>
</dbReference>
<dbReference type="Pfam" id="PF00005">
    <property type="entry name" value="ABC_tran"/>
    <property type="match status" value="1"/>
</dbReference>
<dbReference type="EMBL" id="AGYT01000008">
    <property type="protein sequence ID" value="ENZ02535.1"/>
    <property type="molecule type" value="Genomic_DNA"/>
</dbReference>
<dbReference type="InterPro" id="IPR017871">
    <property type="entry name" value="ABC_transporter-like_CS"/>
</dbReference>
<dbReference type="SMART" id="SM00382">
    <property type="entry name" value="AAA"/>
    <property type="match status" value="1"/>
</dbReference>
<keyword evidence="4 9" id="KW-0812">Transmembrane</keyword>